<protein>
    <submittedName>
        <fullName evidence="2">Uncharacterized protein</fullName>
    </submittedName>
</protein>
<organism evidence="2">
    <name type="scientific">Scylla olivacea</name>
    <name type="common">Orange mud crab</name>
    <name type="synonym">Cancer olivacea</name>
    <dbReference type="NCBI Taxonomy" id="85551"/>
    <lineage>
        <taxon>Eukaryota</taxon>
        <taxon>Metazoa</taxon>
        <taxon>Ecdysozoa</taxon>
        <taxon>Arthropoda</taxon>
        <taxon>Crustacea</taxon>
        <taxon>Multicrustacea</taxon>
        <taxon>Malacostraca</taxon>
        <taxon>Eumalacostraca</taxon>
        <taxon>Eucarida</taxon>
        <taxon>Decapoda</taxon>
        <taxon>Pleocyemata</taxon>
        <taxon>Brachyura</taxon>
        <taxon>Eubrachyura</taxon>
        <taxon>Portunoidea</taxon>
        <taxon>Portunidae</taxon>
        <taxon>Portuninae</taxon>
        <taxon>Scylla</taxon>
    </lineage>
</organism>
<evidence type="ECO:0000313" key="2">
    <source>
        <dbReference type="EMBL" id="JAI65065.1"/>
    </source>
</evidence>
<dbReference type="GO" id="GO:0045271">
    <property type="term" value="C:respiratory chain complex I"/>
    <property type="evidence" value="ECO:0007669"/>
    <property type="project" value="InterPro"/>
</dbReference>
<feature type="region of interest" description="Disordered" evidence="1">
    <location>
        <begin position="30"/>
        <end position="80"/>
    </location>
</feature>
<dbReference type="Pfam" id="PF15880">
    <property type="entry name" value="NDUFV3"/>
    <property type="match status" value="1"/>
</dbReference>
<feature type="compositionally biased region" description="Pro residues" evidence="1">
    <location>
        <begin position="33"/>
        <end position="42"/>
    </location>
</feature>
<name>A0A0P4WT98_SCYOL</name>
<sequence>MATLQTILRSAAKPETRVLCAGLRAMCTEASEPPKPVQPKPAAPSKSAAQPAALKYSSAATPAPPSQPIGPGADKAGPYPNTEYYSYNKLSYFDLEVEMSSDRLPQPTADNGHF</sequence>
<proteinExistence type="predicted"/>
<evidence type="ECO:0000256" key="1">
    <source>
        <dbReference type="SAM" id="MobiDB-lite"/>
    </source>
</evidence>
<reference evidence="2" key="1">
    <citation type="submission" date="2015-09" db="EMBL/GenBank/DDBJ databases">
        <title>Scylla olivacea transcriptome.</title>
        <authorList>
            <person name="Ikhwanuddin M."/>
        </authorList>
    </citation>
    <scope>NUCLEOTIDE SEQUENCE</scope>
</reference>
<dbReference type="InterPro" id="IPR026193">
    <property type="entry name" value="NDUFV3"/>
</dbReference>
<feature type="compositionally biased region" description="Low complexity" evidence="1">
    <location>
        <begin position="43"/>
        <end position="61"/>
    </location>
</feature>
<accession>A0A0P4WT98</accession>
<dbReference type="AlphaFoldDB" id="A0A0P4WT98"/>
<dbReference type="EMBL" id="GDRN01062516">
    <property type="protein sequence ID" value="JAI65065.1"/>
    <property type="molecule type" value="Transcribed_RNA"/>
</dbReference>
<dbReference type="GO" id="GO:0005739">
    <property type="term" value="C:mitochondrion"/>
    <property type="evidence" value="ECO:0007669"/>
    <property type="project" value="InterPro"/>
</dbReference>